<keyword evidence="5" id="KW-1185">Reference proteome</keyword>
<dbReference type="SMART" id="SM00981">
    <property type="entry name" value="THUMP"/>
    <property type="match status" value="1"/>
</dbReference>
<dbReference type="InterPro" id="IPR004114">
    <property type="entry name" value="THUMP_dom"/>
</dbReference>
<dbReference type="EMBL" id="MU004232">
    <property type="protein sequence ID" value="KAF2671790.1"/>
    <property type="molecule type" value="Genomic_DNA"/>
</dbReference>
<organism evidence="4 5">
    <name type="scientific">Microthyrium microscopicum</name>
    <dbReference type="NCBI Taxonomy" id="703497"/>
    <lineage>
        <taxon>Eukaryota</taxon>
        <taxon>Fungi</taxon>
        <taxon>Dikarya</taxon>
        <taxon>Ascomycota</taxon>
        <taxon>Pezizomycotina</taxon>
        <taxon>Dothideomycetes</taxon>
        <taxon>Dothideomycetes incertae sedis</taxon>
        <taxon>Microthyriales</taxon>
        <taxon>Microthyriaceae</taxon>
        <taxon>Microthyrium</taxon>
    </lineage>
</organism>
<proteinExistence type="predicted"/>
<dbReference type="InterPro" id="IPR040183">
    <property type="entry name" value="THUMPD1-like"/>
</dbReference>
<dbReference type="PANTHER" id="PTHR13452:SF10">
    <property type="entry name" value="THUMP DOMAIN-CONTAINING PROTEIN 1"/>
    <property type="match status" value="1"/>
</dbReference>
<dbReference type="PANTHER" id="PTHR13452">
    <property type="entry name" value="THUMP DOMAIN CONTAINING PROTEIN 1-RELATED"/>
    <property type="match status" value="1"/>
</dbReference>
<dbReference type="Proteomes" id="UP000799302">
    <property type="component" value="Unassembled WGS sequence"/>
</dbReference>
<feature type="compositionally biased region" description="Polar residues" evidence="2">
    <location>
        <begin position="273"/>
        <end position="282"/>
    </location>
</feature>
<dbReference type="FunFam" id="3.30.2300.10:FF:000001">
    <property type="entry name" value="THUMP domain-containing protein 1"/>
    <property type="match status" value="1"/>
</dbReference>
<dbReference type="AlphaFoldDB" id="A0A6A6UJ40"/>
<reference evidence="4" key="1">
    <citation type="journal article" date="2020" name="Stud. Mycol.">
        <title>101 Dothideomycetes genomes: a test case for predicting lifestyles and emergence of pathogens.</title>
        <authorList>
            <person name="Haridas S."/>
            <person name="Albert R."/>
            <person name="Binder M."/>
            <person name="Bloem J."/>
            <person name="Labutti K."/>
            <person name="Salamov A."/>
            <person name="Andreopoulos B."/>
            <person name="Baker S."/>
            <person name="Barry K."/>
            <person name="Bills G."/>
            <person name="Bluhm B."/>
            <person name="Cannon C."/>
            <person name="Castanera R."/>
            <person name="Culley D."/>
            <person name="Daum C."/>
            <person name="Ezra D."/>
            <person name="Gonzalez J."/>
            <person name="Henrissat B."/>
            <person name="Kuo A."/>
            <person name="Liang C."/>
            <person name="Lipzen A."/>
            <person name="Lutzoni F."/>
            <person name="Magnuson J."/>
            <person name="Mondo S."/>
            <person name="Nolan M."/>
            <person name="Ohm R."/>
            <person name="Pangilinan J."/>
            <person name="Park H.-J."/>
            <person name="Ramirez L."/>
            <person name="Alfaro M."/>
            <person name="Sun H."/>
            <person name="Tritt A."/>
            <person name="Yoshinaga Y."/>
            <person name="Zwiers L.-H."/>
            <person name="Turgeon B."/>
            <person name="Goodwin S."/>
            <person name="Spatafora J."/>
            <person name="Crous P."/>
            <person name="Grigoriev I."/>
        </authorList>
    </citation>
    <scope>NUCLEOTIDE SEQUENCE</scope>
    <source>
        <strain evidence="4">CBS 115976</strain>
    </source>
</reference>
<gene>
    <name evidence="4" type="ORF">BT63DRAFT_180063</name>
</gene>
<name>A0A6A6UJ40_9PEZI</name>
<keyword evidence="1" id="KW-0694">RNA-binding</keyword>
<feature type="compositionally biased region" description="Basic and acidic residues" evidence="2">
    <location>
        <begin position="19"/>
        <end position="47"/>
    </location>
</feature>
<dbReference type="Pfam" id="PF02926">
    <property type="entry name" value="THUMP"/>
    <property type="match status" value="1"/>
</dbReference>
<evidence type="ECO:0000256" key="2">
    <source>
        <dbReference type="SAM" id="MobiDB-lite"/>
    </source>
</evidence>
<evidence type="ECO:0000256" key="1">
    <source>
        <dbReference type="PROSITE-ProRule" id="PRU00529"/>
    </source>
</evidence>
<dbReference type="GO" id="GO:0006400">
    <property type="term" value="P:tRNA modification"/>
    <property type="evidence" value="ECO:0007669"/>
    <property type="project" value="InterPro"/>
</dbReference>
<dbReference type="PROSITE" id="PS51165">
    <property type="entry name" value="THUMP"/>
    <property type="match status" value="1"/>
</dbReference>
<evidence type="ECO:0000313" key="4">
    <source>
        <dbReference type="EMBL" id="KAF2671790.1"/>
    </source>
</evidence>
<dbReference type="SUPFAM" id="SSF143437">
    <property type="entry name" value="THUMP domain-like"/>
    <property type="match status" value="1"/>
</dbReference>
<protein>
    <submittedName>
        <fullName evidence="4">THUMP domain-containing protein</fullName>
    </submittedName>
</protein>
<dbReference type="GO" id="GO:0003723">
    <property type="term" value="F:RNA binding"/>
    <property type="evidence" value="ECO:0007669"/>
    <property type="project" value="UniProtKB-UniRule"/>
</dbReference>
<accession>A0A6A6UJ40</accession>
<dbReference type="OrthoDB" id="367221at2759"/>
<sequence>MENSESRKRKAESSNGGSEAKKTKGKREWTVPRKGGDSKSKRQREPEAGDSGIWVSCDMQREGKCVSELRPLFEEHAQKLYSLGDQDGTKLDESKANRSVEDELAQELEELRDRKTQIFTSMRMGTPCLLFFKTSAPIDPVEFVLSFCNDAAAHPDRKQTRHAKRLTPITLFGKASEKGLEELAKKVLAPHFHGEDQVSKKFAIRANLRNHNQLKREEVIRRVAEIVGHLHTVDLKNYDLLILIDVYKNICGISVVTQEFETLKRFNLSEIHSPTQNSSSQVKAEPEVQPEVSAS</sequence>
<dbReference type="Gene3D" id="3.30.2300.10">
    <property type="entry name" value="THUMP superfamily"/>
    <property type="match status" value="1"/>
</dbReference>
<feature type="region of interest" description="Disordered" evidence="2">
    <location>
        <begin position="273"/>
        <end position="295"/>
    </location>
</feature>
<evidence type="ECO:0000259" key="3">
    <source>
        <dbReference type="PROSITE" id="PS51165"/>
    </source>
</evidence>
<evidence type="ECO:0000313" key="5">
    <source>
        <dbReference type="Proteomes" id="UP000799302"/>
    </source>
</evidence>
<dbReference type="CDD" id="cd11717">
    <property type="entry name" value="THUMP_THUMPD1_like"/>
    <property type="match status" value="1"/>
</dbReference>
<feature type="region of interest" description="Disordered" evidence="2">
    <location>
        <begin position="1"/>
        <end position="53"/>
    </location>
</feature>
<feature type="domain" description="THUMP" evidence="3">
    <location>
        <begin position="152"/>
        <end position="257"/>
    </location>
</feature>